<dbReference type="EMBL" id="SCEB01001859">
    <property type="protein sequence ID" value="RXM96106.1"/>
    <property type="molecule type" value="Genomic_DNA"/>
</dbReference>
<accession>A0A444V6Q3</accession>
<proteinExistence type="predicted"/>
<comment type="caution">
    <text evidence="1">The sequence shown here is derived from an EMBL/GenBank/DDBJ whole genome shotgun (WGS) entry which is preliminary data.</text>
</comment>
<evidence type="ECO:0000313" key="2">
    <source>
        <dbReference type="Proteomes" id="UP000289886"/>
    </source>
</evidence>
<dbReference type="AlphaFoldDB" id="A0A444V6Q3"/>
<evidence type="ECO:0000313" key="1">
    <source>
        <dbReference type="EMBL" id="RXM96106.1"/>
    </source>
</evidence>
<dbReference type="Proteomes" id="UP000289886">
    <property type="component" value="Unassembled WGS sequence"/>
</dbReference>
<name>A0A444V6Q3_ACIRT</name>
<reference evidence="1 2" key="1">
    <citation type="submission" date="2019-01" db="EMBL/GenBank/DDBJ databases">
        <title>Draft Genome and Complete Hox-Cluster Characterization of the Sterlet Sturgeon (Acipenser ruthenus).</title>
        <authorList>
            <person name="Wei Q."/>
        </authorList>
    </citation>
    <scope>NUCLEOTIDE SEQUENCE [LARGE SCALE GENOMIC DNA]</scope>
    <source>
        <strain evidence="1">WHYD16114868_AA</strain>
        <tissue evidence="1">Blood</tissue>
    </source>
</reference>
<keyword evidence="2" id="KW-1185">Reference proteome</keyword>
<organism evidence="1 2">
    <name type="scientific">Acipenser ruthenus</name>
    <name type="common">Sterlet sturgeon</name>
    <dbReference type="NCBI Taxonomy" id="7906"/>
    <lineage>
        <taxon>Eukaryota</taxon>
        <taxon>Metazoa</taxon>
        <taxon>Chordata</taxon>
        <taxon>Craniata</taxon>
        <taxon>Vertebrata</taxon>
        <taxon>Euteleostomi</taxon>
        <taxon>Actinopterygii</taxon>
        <taxon>Chondrostei</taxon>
        <taxon>Acipenseriformes</taxon>
        <taxon>Acipenseridae</taxon>
        <taxon>Acipenser</taxon>
    </lineage>
</organism>
<gene>
    <name evidence="1" type="ORF">EOD39_16103</name>
</gene>
<protein>
    <submittedName>
        <fullName evidence="1">Uncharacterized protein</fullName>
    </submittedName>
</protein>
<sequence length="120" mass="14200">MVKKRESHLFHGDRDGVTAMQMVRLHCYAEQGYSIHKNKNTKLCPADRARYVRKRNWGEKDGVTAMQMVRLHCYAEQGYSIHKNKNTKLCPADRARYVRKRNWGEKGHVLKYYFADIIAR</sequence>